<evidence type="ECO:0000256" key="5">
    <source>
        <dbReference type="ARBA" id="ARBA00023002"/>
    </source>
</evidence>
<evidence type="ECO:0000256" key="8">
    <source>
        <dbReference type="ARBA" id="ARBA00023209"/>
    </source>
</evidence>
<protein>
    <submittedName>
        <fullName evidence="10">Sn-glycerol-1-phosphate dehydrogenase</fullName>
        <ecNumber evidence="10">1.1.1.261</ecNumber>
    </submittedName>
</protein>
<keyword evidence="3" id="KW-0479">Metal-binding</keyword>
<dbReference type="PANTHER" id="PTHR43616:SF5">
    <property type="entry name" value="GLYCEROL DEHYDROGENASE 1"/>
    <property type="match status" value="1"/>
</dbReference>
<keyword evidence="8" id="KW-0594">Phospholipid biosynthesis</keyword>
<evidence type="ECO:0000313" key="10">
    <source>
        <dbReference type="EMBL" id="WGV15225.1"/>
    </source>
</evidence>
<sequence>MTAAALIAGAVAKSATVAEVLVGRGVLAQTGALFRRQFGDGPACVIADENTWIAAGAAVEASLKAAGVAVRHHVMPGRPRLKSTVDLANSLRDVLAVDQAVPVAVGSGVINDVVKHAAFGLRRDYLCVGTAASMDGYTSAGSPLSDKGFKKTIQCRPAKAVIGDLDVIAAAPAEMTGWGYGDLAGKVPAGGDWIIADALGIEAVDDVAWPLVQGGLRGWLGAPEAVAAGDAAALEGLFTGLTLVGLAMELHGSSRPASGADHQIAHLWEMDDLKFGGERVSHGACVAVGCVMALRLFDWLLGQDMTRLDVAAAVAAAPSLGVKIAAIHAAFGPGEIAARAVEEVRAKHVEGANLRARLERVREGWPLLAERLRAQVMAPDLMVGMLHRAGAPAEAAEIGVGRDYLRRTTLNARFLRSRYTVLDLLEECGMLEAAVEASLPLPARKEGRA</sequence>
<evidence type="ECO:0000256" key="9">
    <source>
        <dbReference type="ARBA" id="ARBA00023264"/>
    </source>
</evidence>
<dbReference type="CDD" id="cd08175">
    <property type="entry name" value="G1PDH"/>
    <property type="match status" value="1"/>
</dbReference>
<accession>A0ABY8Q4M8</accession>
<keyword evidence="2" id="KW-0444">Lipid biosynthesis</keyword>
<proteinExistence type="predicted"/>
<keyword evidence="7" id="KW-0443">Lipid metabolism</keyword>
<evidence type="ECO:0000256" key="2">
    <source>
        <dbReference type="ARBA" id="ARBA00022516"/>
    </source>
</evidence>
<dbReference type="EMBL" id="CP124535">
    <property type="protein sequence ID" value="WGV15225.1"/>
    <property type="molecule type" value="Genomic_DNA"/>
</dbReference>
<dbReference type="RefSeq" id="WP_281464367.1">
    <property type="nucleotide sequence ID" value="NZ_CP124535.1"/>
</dbReference>
<evidence type="ECO:0000256" key="1">
    <source>
        <dbReference type="ARBA" id="ARBA00022490"/>
    </source>
</evidence>
<gene>
    <name evidence="10" type="ORF">QF092_13180</name>
</gene>
<evidence type="ECO:0000256" key="7">
    <source>
        <dbReference type="ARBA" id="ARBA00023098"/>
    </source>
</evidence>
<dbReference type="Gene3D" id="1.20.1090.10">
    <property type="entry name" value="Dehydroquinate synthase-like - alpha domain"/>
    <property type="match status" value="1"/>
</dbReference>
<dbReference type="Pfam" id="PF13685">
    <property type="entry name" value="Fe-ADH_2"/>
    <property type="match status" value="1"/>
</dbReference>
<keyword evidence="4" id="KW-0521">NADP</keyword>
<reference evidence="10 11" key="1">
    <citation type="submission" date="2023-04" db="EMBL/GenBank/DDBJ databases">
        <title>YMD61, complete Genome.</title>
        <authorList>
            <person name="Zhang J."/>
        </authorList>
    </citation>
    <scope>NUCLEOTIDE SEQUENCE [LARGE SCALE GENOMIC DNA]</scope>
    <source>
        <strain evidence="10 11">YMD61</strain>
    </source>
</reference>
<dbReference type="SUPFAM" id="SSF56796">
    <property type="entry name" value="Dehydroquinate synthase-like"/>
    <property type="match status" value="1"/>
</dbReference>
<dbReference type="Gene3D" id="3.40.50.1970">
    <property type="match status" value="1"/>
</dbReference>
<keyword evidence="6" id="KW-0520">NAD</keyword>
<dbReference type="InterPro" id="IPR016205">
    <property type="entry name" value="Glycerol_DH"/>
</dbReference>
<dbReference type="EC" id="1.1.1.261" evidence="10"/>
<dbReference type="Proteomes" id="UP001230978">
    <property type="component" value="Chromosome"/>
</dbReference>
<keyword evidence="11" id="KW-1185">Reference proteome</keyword>
<evidence type="ECO:0000313" key="11">
    <source>
        <dbReference type="Proteomes" id="UP001230978"/>
    </source>
</evidence>
<dbReference type="InterPro" id="IPR032837">
    <property type="entry name" value="G1PDH"/>
</dbReference>
<evidence type="ECO:0000256" key="6">
    <source>
        <dbReference type="ARBA" id="ARBA00023027"/>
    </source>
</evidence>
<evidence type="ECO:0000256" key="4">
    <source>
        <dbReference type="ARBA" id="ARBA00022857"/>
    </source>
</evidence>
<organism evidence="10 11">
    <name type="scientific">Fuscovulum ytuae</name>
    <dbReference type="NCBI Taxonomy" id="3042299"/>
    <lineage>
        <taxon>Bacteria</taxon>
        <taxon>Pseudomonadati</taxon>
        <taxon>Pseudomonadota</taxon>
        <taxon>Alphaproteobacteria</taxon>
        <taxon>Rhodobacterales</taxon>
        <taxon>Paracoccaceae</taxon>
        <taxon>Fuscovulum</taxon>
    </lineage>
</organism>
<name>A0ABY8Q4M8_9RHOB</name>
<dbReference type="GO" id="GO:0050492">
    <property type="term" value="F:glycerol-1-phosphate dehydrogenase [NAD(P)+] activity"/>
    <property type="evidence" value="ECO:0007669"/>
    <property type="project" value="UniProtKB-EC"/>
</dbReference>
<dbReference type="PANTHER" id="PTHR43616">
    <property type="entry name" value="GLYCEROL DEHYDROGENASE"/>
    <property type="match status" value="1"/>
</dbReference>
<evidence type="ECO:0000256" key="3">
    <source>
        <dbReference type="ARBA" id="ARBA00022723"/>
    </source>
</evidence>
<keyword evidence="1" id="KW-0963">Cytoplasm</keyword>
<keyword evidence="9" id="KW-1208">Phospholipid metabolism</keyword>
<keyword evidence="5 10" id="KW-0560">Oxidoreductase</keyword>